<dbReference type="EMBL" id="CALTRL010006159">
    <property type="protein sequence ID" value="CAH7689929.1"/>
    <property type="molecule type" value="Genomic_DNA"/>
</dbReference>
<reference evidence="1" key="1">
    <citation type="submission" date="2022-06" db="EMBL/GenBank/DDBJ databases">
        <authorList>
            <consortium name="SYNGENTA / RWTH Aachen University"/>
        </authorList>
    </citation>
    <scope>NUCLEOTIDE SEQUENCE</scope>
</reference>
<sequence>MISNQNILDGLNHVEPYQSYTSSEDDSSELQSQLVGFNQQHLQLRRGMTPTRTIVDDHHLKLIRRKKEIPNPDVTQKKSNVTISSTSKTVDTKAIKQQSLLAVELPKDKAPQNPNVKLLKQSAPNPANSPVPKVQTPITYLSQKESVKINPTYINNNKQTINNNEVNNIKLTKVNNEFTIPPKQKSTGSTTYLSQKENVQINPTYIANSKQTINNKEVNNIKVTNVNNNVIYKPQFTNFGSLSDARNLPSFKNGFIPVNGRFLPASAFNTGRFTTYTTSRSTEFNIASMGGTDLFFRLGKFPAALFNPASFIACDNQKLIPTFNGFIDRFISGGDGEDHFKPCSGIVLVKYLS</sequence>
<evidence type="ECO:0000313" key="1">
    <source>
        <dbReference type="EMBL" id="CAH7689929.1"/>
    </source>
</evidence>
<proteinExistence type="predicted"/>
<evidence type="ECO:0000313" key="2">
    <source>
        <dbReference type="Proteomes" id="UP001153365"/>
    </source>
</evidence>
<dbReference type="Proteomes" id="UP001153365">
    <property type="component" value="Unassembled WGS sequence"/>
</dbReference>
<gene>
    <name evidence="1" type="ORF">PPACK8108_LOCUS25114</name>
</gene>
<comment type="caution">
    <text evidence="1">The sequence shown here is derived from an EMBL/GenBank/DDBJ whole genome shotgun (WGS) entry which is preliminary data.</text>
</comment>
<accession>A0AAV0BS30</accession>
<dbReference type="AlphaFoldDB" id="A0AAV0BS30"/>
<organism evidence="1 2">
    <name type="scientific">Phakopsora pachyrhizi</name>
    <name type="common">Asian soybean rust disease fungus</name>
    <dbReference type="NCBI Taxonomy" id="170000"/>
    <lineage>
        <taxon>Eukaryota</taxon>
        <taxon>Fungi</taxon>
        <taxon>Dikarya</taxon>
        <taxon>Basidiomycota</taxon>
        <taxon>Pucciniomycotina</taxon>
        <taxon>Pucciniomycetes</taxon>
        <taxon>Pucciniales</taxon>
        <taxon>Phakopsoraceae</taxon>
        <taxon>Phakopsora</taxon>
    </lineage>
</organism>
<protein>
    <submittedName>
        <fullName evidence="1">Uncharacterized protein</fullName>
    </submittedName>
</protein>
<name>A0AAV0BS30_PHAPC</name>
<keyword evidence="2" id="KW-1185">Reference proteome</keyword>